<dbReference type="NCBIfam" id="TIGR00499">
    <property type="entry name" value="lysS_bact"/>
    <property type="match status" value="1"/>
</dbReference>
<dbReference type="CDD" id="cd00775">
    <property type="entry name" value="LysRS_core"/>
    <property type="match status" value="1"/>
</dbReference>
<dbReference type="GO" id="GO:0000049">
    <property type="term" value="F:tRNA binding"/>
    <property type="evidence" value="ECO:0007669"/>
    <property type="project" value="TreeGrafter"/>
</dbReference>
<dbReference type="HAMAP" id="MF_00252">
    <property type="entry name" value="Lys_tRNA_synth_class2"/>
    <property type="match status" value="1"/>
</dbReference>
<evidence type="ECO:0000256" key="9">
    <source>
        <dbReference type="SAM" id="MobiDB-lite"/>
    </source>
</evidence>
<proteinExistence type="inferred from homology"/>
<feature type="region of interest" description="Disordered" evidence="9">
    <location>
        <begin position="417"/>
        <end position="436"/>
    </location>
</feature>
<evidence type="ECO:0000313" key="11">
    <source>
        <dbReference type="EMBL" id="OGL88317.1"/>
    </source>
</evidence>
<dbReference type="GO" id="GO:0000287">
    <property type="term" value="F:magnesium ion binding"/>
    <property type="evidence" value="ECO:0007669"/>
    <property type="project" value="UniProtKB-UniRule"/>
</dbReference>
<reference evidence="11 12" key="1">
    <citation type="journal article" date="2016" name="Nat. Commun.">
        <title>Thousands of microbial genomes shed light on interconnected biogeochemical processes in an aquifer system.</title>
        <authorList>
            <person name="Anantharaman K."/>
            <person name="Brown C.T."/>
            <person name="Hug L.A."/>
            <person name="Sharon I."/>
            <person name="Castelle C.J."/>
            <person name="Probst A.J."/>
            <person name="Thomas B.C."/>
            <person name="Singh A."/>
            <person name="Wilkins M.J."/>
            <person name="Karaoz U."/>
            <person name="Brodie E.L."/>
            <person name="Williams K.H."/>
            <person name="Hubbard S.S."/>
            <person name="Banfield J.F."/>
        </authorList>
    </citation>
    <scope>NUCLEOTIDE SEQUENCE [LARGE SCALE GENOMIC DNA]</scope>
</reference>
<keyword evidence="7" id="KW-0963">Cytoplasm</keyword>
<dbReference type="SUPFAM" id="SSF109604">
    <property type="entry name" value="HD-domain/PDEase-like"/>
    <property type="match status" value="1"/>
</dbReference>
<dbReference type="InterPro" id="IPR018149">
    <property type="entry name" value="Lys-tRNA-synth_II_C"/>
</dbReference>
<keyword evidence="2 7" id="KW-0479">Metal-binding</keyword>
<keyword evidence="1 7" id="KW-0436">Ligase</keyword>
<keyword evidence="7 8" id="KW-0460">Magnesium</keyword>
<dbReference type="SUPFAM" id="SSF50249">
    <property type="entry name" value="Nucleic acid-binding proteins"/>
    <property type="match status" value="1"/>
</dbReference>
<evidence type="ECO:0000259" key="10">
    <source>
        <dbReference type="PROSITE" id="PS50862"/>
    </source>
</evidence>
<evidence type="ECO:0000256" key="3">
    <source>
        <dbReference type="ARBA" id="ARBA00022741"/>
    </source>
</evidence>
<feature type="binding site" evidence="7">
    <location>
        <position position="404"/>
    </location>
    <ligand>
        <name>Mg(2+)</name>
        <dbReference type="ChEBI" id="CHEBI:18420"/>
        <label>1</label>
    </ligand>
</feature>
<dbReference type="InterPro" id="IPR004364">
    <property type="entry name" value="Aa-tRNA-synt_II"/>
</dbReference>
<dbReference type="InterPro" id="IPR006674">
    <property type="entry name" value="HD_domain"/>
</dbReference>
<comment type="cofactor">
    <cofactor evidence="7 8">
        <name>Mg(2+)</name>
        <dbReference type="ChEBI" id="CHEBI:18420"/>
    </cofactor>
    <text evidence="7 8">Binds 3 Mg(2+) ions per subunit.</text>
</comment>
<dbReference type="GO" id="GO:0005829">
    <property type="term" value="C:cytosol"/>
    <property type="evidence" value="ECO:0007669"/>
    <property type="project" value="TreeGrafter"/>
</dbReference>
<dbReference type="Proteomes" id="UP000178264">
    <property type="component" value="Unassembled WGS sequence"/>
</dbReference>
<feature type="domain" description="Aminoacyl-transfer RNA synthetases class-II family profile" evidence="10">
    <location>
        <begin position="173"/>
        <end position="485"/>
    </location>
</feature>
<keyword evidence="5 7" id="KW-0030">Aminoacyl-tRNA synthetase</keyword>
<evidence type="ECO:0000313" key="12">
    <source>
        <dbReference type="Proteomes" id="UP000178264"/>
    </source>
</evidence>
<protein>
    <recommendedName>
        <fullName evidence="7">Lysine--tRNA ligase</fullName>
        <ecNumber evidence="7">6.1.1.6</ecNumber>
    </recommendedName>
    <alternativeName>
        <fullName evidence="7">Lysyl-tRNA synthetase</fullName>
        <shortName evidence="7">LysRS</shortName>
    </alternativeName>
</protein>
<comment type="subcellular location">
    <subcellularLocation>
        <location evidence="7">Cytoplasm</location>
    </subcellularLocation>
</comment>
<dbReference type="InterPro" id="IPR006195">
    <property type="entry name" value="aa-tRNA-synth_II"/>
</dbReference>
<keyword evidence="7" id="KW-0648">Protein biosynthesis</keyword>
<dbReference type="Pfam" id="PF01966">
    <property type="entry name" value="HD"/>
    <property type="match status" value="1"/>
</dbReference>
<dbReference type="PRINTS" id="PR00982">
    <property type="entry name" value="TRNASYNTHLYS"/>
</dbReference>
<comment type="caution">
    <text evidence="7">Lacks conserved residue(s) required for the propagation of feature annotation.</text>
</comment>
<evidence type="ECO:0000256" key="6">
    <source>
        <dbReference type="ARBA" id="ARBA00048573"/>
    </source>
</evidence>
<dbReference type="InterPro" id="IPR006675">
    <property type="entry name" value="HDIG_dom"/>
</dbReference>
<dbReference type="InterPro" id="IPR045864">
    <property type="entry name" value="aa-tRNA-synth_II/BPL/LPL"/>
</dbReference>
<sequence length="700" mass="78844">MITEKQSERATRLERLRMLKAQGIDPYPSTVARTHTIQEVLNAGDSLKDAHLVLVGRVRALRSHGKTTFFDIEDGTGKMQVYAKRDKLNDGYDRLIETLDVADFIEAKGVFFRTKVGEPTLLAESVRIIAKALEPLPEKWHGLQDPELRYRKRYLDFLVNMDAKKAVERRIALTQAIREFFNAHGFLEVETPILQPIPGGASARPFVTHHNALDTDFYLRVAPELYLKRLIVGGFEKVYEIARCFRNEGMDRAHNPEFTQIEFYWAYADYRDLMQLSEELMSFLLERIVGSATISLGGKEIDCKPPYPRLTFQEALEKKAGIRGVYALPDASLIKIARDKGIEVEAGWGRGRLYDELWKHLIRPTITSPVFLIDHPLELSPLAKRKADSPALTERFQLIIGGVEIINAFSELNDPLDQEERFREQEKAHEAGDEEAQRYDEDFIDALRHGMPPTAGFGMGIDRLAALLAGTHAIKEVILFPTLRPKSDASTHPILQNSPTNAAVHETQQNKHPDAIYPREKALKLLRKHVKNENLIKHMLAAEAVMRALAEKFDGDADLWALAGLLHDIDWEETQDNPHSHSLVSSEYLTQEGVNPEVVQAIKTHNHLHGISPHTPLEKALYSAEELTGLLVACALVQPSKKLAEVSVDGVLKKFGQPSFAKGVNREIILKSEELLGISLEDLIQLELSAMQQIAHEIGL</sequence>
<comment type="similarity">
    <text evidence="7">Belongs to the class-II aminoacyl-tRNA synthetase family.</text>
</comment>
<keyword evidence="3 7" id="KW-0547">Nucleotide-binding</keyword>
<dbReference type="Gene3D" id="2.40.50.140">
    <property type="entry name" value="Nucleic acid-binding proteins"/>
    <property type="match status" value="1"/>
</dbReference>
<name>A0A1F7VE86_9BACT</name>
<feature type="compositionally biased region" description="Basic and acidic residues" evidence="9">
    <location>
        <begin position="418"/>
        <end position="436"/>
    </location>
</feature>
<dbReference type="NCBIfam" id="NF001756">
    <property type="entry name" value="PRK00484.1"/>
    <property type="match status" value="1"/>
</dbReference>
<dbReference type="Gene3D" id="1.10.3210.10">
    <property type="entry name" value="Hypothetical protein af1432"/>
    <property type="match status" value="1"/>
</dbReference>
<dbReference type="PROSITE" id="PS50862">
    <property type="entry name" value="AA_TRNA_LIGASE_II"/>
    <property type="match status" value="1"/>
</dbReference>
<dbReference type="EC" id="6.1.1.6" evidence="7"/>
<comment type="catalytic activity">
    <reaction evidence="6 7 8">
        <text>tRNA(Lys) + L-lysine + ATP = L-lysyl-tRNA(Lys) + AMP + diphosphate</text>
        <dbReference type="Rhea" id="RHEA:20792"/>
        <dbReference type="Rhea" id="RHEA-COMP:9696"/>
        <dbReference type="Rhea" id="RHEA-COMP:9697"/>
        <dbReference type="ChEBI" id="CHEBI:30616"/>
        <dbReference type="ChEBI" id="CHEBI:32551"/>
        <dbReference type="ChEBI" id="CHEBI:33019"/>
        <dbReference type="ChEBI" id="CHEBI:78442"/>
        <dbReference type="ChEBI" id="CHEBI:78529"/>
        <dbReference type="ChEBI" id="CHEBI:456215"/>
        <dbReference type="EC" id="6.1.1.6"/>
    </reaction>
</comment>
<evidence type="ECO:0000256" key="7">
    <source>
        <dbReference type="HAMAP-Rule" id="MF_00252"/>
    </source>
</evidence>
<evidence type="ECO:0000256" key="2">
    <source>
        <dbReference type="ARBA" id="ARBA00022723"/>
    </source>
</evidence>
<dbReference type="AlphaFoldDB" id="A0A1F7VE86"/>
<dbReference type="PANTHER" id="PTHR42918:SF15">
    <property type="entry name" value="LYSINE--TRNA LIGASE, CHLOROPLASTIC_MITOCHONDRIAL"/>
    <property type="match status" value="1"/>
</dbReference>
<evidence type="ECO:0000256" key="4">
    <source>
        <dbReference type="ARBA" id="ARBA00022840"/>
    </source>
</evidence>
<accession>A0A1F7VE86</accession>
<evidence type="ECO:0000256" key="1">
    <source>
        <dbReference type="ARBA" id="ARBA00022598"/>
    </source>
</evidence>
<dbReference type="InterPro" id="IPR004365">
    <property type="entry name" value="NA-bd_OB_tRNA"/>
</dbReference>
<comment type="subunit">
    <text evidence="7">Homodimer.</text>
</comment>
<dbReference type="NCBIfam" id="TIGR00277">
    <property type="entry name" value="HDIG"/>
    <property type="match status" value="1"/>
</dbReference>
<dbReference type="Pfam" id="PF00152">
    <property type="entry name" value="tRNA-synt_2"/>
    <property type="match status" value="1"/>
</dbReference>
<keyword evidence="4 7" id="KW-0067">ATP-binding</keyword>
<dbReference type="PANTHER" id="PTHR42918">
    <property type="entry name" value="LYSYL-TRNA SYNTHETASE"/>
    <property type="match status" value="1"/>
</dbReference>
<dbReference type="InterPro" id="IPR002313">
    <property type="entry name" value="Lys-tRNA-ligase_II"/>
</dbReference>
<dbReference type="GO" id="GO:0006430">
    <property type="term" value="P:lysyl-tRNA aminoacylation"/>
    <property type="evidence" value="ECO:0007669"/>
    <property type="project" value="UniProtKB-UniRule"/>
</dbReference>
<dbReference type="Gene3D" id="3.30.930.10">
    <property type="entry name" value="Bira Bifunctional Protein, Domain 2"/>
    <property type="match status" value="1"/>
</dbReference>
<gene>
    <name evidence="7" type="primary">lysS</name>
    <name evidence="11" type="ORF">A3I42_04595</name>
</gene>
<dbReference type="GO" id="GO:0005524">
    <property type="term" value="F:ATP binding"/>
    <property type="evidence" value="ECO:0007669"/>
    <property type="project" value="UniProtKB-UniRule"/>
</dbReference>
<comment type="caution">
    <text evidence="11">The sequence shown here is derived from an EMBL/GenBank/DDBJ whole genome shotgun (WGS) entry which is preliminary data.</text>
</comment>
<dbReference type="SUPFAM" id="SSF55681">
    <property type="entry name" value="Class II aaRS and biotin synthetases"/>
    <property type="match status" value="1"/>
</dbReference>
<evidence type="ECO:0000256" key="5">
    <source>
        <dbReference type="ARBA" id="ARBA00023146"/>
    </source>
</evidence>
<dbReference type="InterPro" id="IPR044136">
    <property type="entry name" value="Lys-tRNA-ligase_II_N"/>
</dbReference>
<evidence type="ECO:0000256" key="8">
    <source>
        <dbReference type="RuleBase" id="RU000336"/>
    </source>
</evidence>
<dbReference type="CDD" id="cd04322">
    <property type="entry name" value="LysRS_N"/>
    <property type="match status" value="1"/>
</dbReference>
<dbReference type="GO" id="GO:0004824">
    <property type="term" value="F:lysine-tRNA ligase activity"/>
    <property type="evidence" value="ECO:0007669"/>
    <property type="project" value="UniProtKB-UniRule"/>
</dbReference>
<dbReference type="EMBL" id="MGER01000038">
    <property type="protein sequence ID" value="OGL88317.1"/>
    <property type="molecule type" value="Genomic_DNA"/>
</dbReference>
<organism evidence="11 12">
    <name type="scientific">Candidatus Uhrbacteria bacterium RIFCSPLOWO2_02_FULL_49_11</name>
    <dbReference type="NCBI Taxonomy" id="1802409"/>
    <lineage>
        <taxon>Bacteria</taxon>
        <taxon>Candidatus Uhriibacteriota</taxon>
    </lineage>
</organism>
<feature type="binding site" evidence="7">
    <location>
        <position position="404"/>
    </location>
    <ligand>
        <name>Mg(2+)</name>
        <dbReference type="ChEBI" id="CHEBI:18420"/>
        <label>2</label>
    </ligand>
</feature>
<dbReference type="InterPro" id="IPR012340">
    <property type="entry name" value="NA-bd_OB-fold"/>
</dbReference>
<dbReference type="Pfam" id="PF01336">
    <property type="entry name" value="tRNA_anti-codon"/>
    <property type="match status" value="1"/>
</dbReference>